<dbReference type="Pfam" id="PF01061">
    <property type="entry name" value="ABC2_membrane"/>
    <property type="match status" value="1"/>
</dbReference>
<dbReference type="PANTHER" id="PTHR30413">
    <property type="entry name" value="INNER MEMBRANE TRANSPORT PERMEASE"/>
    <property type="match status" value="1"/>
</dbReference>
<evidence type="ECO:0000256" key="6">
    <source>
        <dbReference type="ARBA" id="ARBA00022692"/>
    </source>
</evidence>
<keyword evidence="4" id="KW-1003">Cell membrane</keyword>
<dbReference type="InterPro" id="IPR000412">
    <property type="entry name" value="ABC_2_transport"/>
</dbReference>
<evidence type="ECO:0000256" key="9">
    <source>
        <dbReference type="ARBA" id="ARBA00023136"/>
    </source>
</evidence>
<keyword evidence="13" id="KW-1185">Reference proteome</keyword>
<feature type="domain" description="ABC-2 type transporter transmembrane" evidence="11">
    <location>
        <begin position="35"/>
        <end position="238"/>
    </location>
</feature>
<dbReference type="GO" id="GO:0015920">
    <property type="term" value="P:lipopolysaccharide transport"/>
    <property type="evidence" value="ECO:0007669"/>
    <property type="project" value="TreeGrafter"/>
</dbReference>
<keyword evidence="9 10" id="KW-0472">Membrane</keyword>
<evidence type="ECO:0000313" key="13">
    <source>
        <dbReference type="Proteomes" id="UP000826300"/>
    </source>
</evidence>
<dbReference type="Proteomes" id="UP000826300">
    <property type="component" value="Plasmid unnamed3"/>
</dbReference>
<name>A0A8G0ZVW9_9RHOB</name>
<keyword evidence="12" id="KW-0614">Plasmid</keyword>
<keyword evidence="5" id="KW-0762">Sugar transport</keyword>
<feature type="transmembrane region" description="Helical" evidence="10">
    <location>
        <begin position="128"/>
        <end position="154"/>
    </location>
</feature>
<feature type="transmembrane region" description="Helical" evidence="10">
    <location>
        <begin position="166"/>
        <end position="193"/>
    </location>
</feature>
<comment type="subcellular location">
    <subcellularLocation>
        <location evidence="1">Cell membrane</location>
        <topology evidence="1">Multi-pass membrane protein</topology>
    </subcellularLocation>
</comment>
<geneLocation type="plasmid" evidence="12 13">
    <name>unnamed3</name>
</geneLocation>
<sequence>MVSADSPPSAALPPPVEPRLRRVGRRRPFASFRSIGALILREMSSSYGRTPGGYAWAILEPVGGIAILSFIFSVLFRNPQLGISFPLFYATGMLPFMMFSTVNTKVAQALNYSRPLLAYPSVTYLDAILARFILNFLTELMVAYIVFTGIILMFDTRVILDFPSLGLAFALAGALALGVGVLNCFLMTAFPLWQQAWSILMRPMFILSGIMFIYDAVPEPVRDWFWYNPLIHIVGITRRGIYASYDAPYASPLYVMSIAGACGLAGLFLLWRYHRLLLQR</sequence>
<feature type="transmembrane region" description="Helical" evidence="10">
    <location>
        <begin position="53"/>
        <end position="75"/>
    </location>
</feature>
<feature type="transmembrane region" description="Helical" evidence="10">
    <location>
        <begin position="199"/>
        <end position="217"/>
    </location>
</feature>
<dbReference type="KEGG" id="nsm:JO391_21210"/>
<feature type="transmembrane region" description="Helical" evidence="10">
    <location>
        <begin position="87"/>
        <end position="108"/>
    </location>
</feature>
<organism evidence="12 13">
    <name type="scientific">Neotabrizicola shimadae</name>
    <dbReference type="NCBI Taxonomy" id="2807096"/>
    <lineage>
        <taxon>Bacteria</taxon>
        <taxon>Pseudomonadati</taxon>
        <taxon>Pseudomonadota</taxon>
        <taxon>Alphaproteobacteria</taxon>
        <taxon>Rhodobacterales</taxon>
        <taxon>Paracoccaceae</taxon>
        <taxon>Neotabrizicola</taxon>
    </lineage>
</organism>
<dbReference type="PRINTS" id="PR00164">
    <property type="entry name" value="ABC2TRNSPORT"/>
</dbReference>
<keyword evidence="7 10" id="KW-1133">Transmembrane helix</keyword>
<keyword evidence="6 10" id="KW-0812">Transmembrane</keyword>
<evidence type="ECO:0000256" key="4">
    <source>
        <dbReference type="ARBA" id="ARBA00022475"/>
    </source>
</evidence>
<evidence type="ECO:0000256" key="8">
    <source>
        <dbReference type="ARBA" id="ARBA00023047"/>
    </source>
</evidence>
<dbReference type="InterPro" id="IPR013525">
    <property type="entry name" value="ABC2_TM"/>
</dbReference>
<dbReference type="EMBL" id="CP069373">
    <property type="protein sequence ID" value="QYZ72271.1"/>
    <property type="molecule type" value="Genomic_DNA"/>
</dbReference>
<dbReference type="GO" id="GO:0140359">
    <property type="term" value="F:ABC-type transporter activity"/>
    <property type="evidence" value="ECO:0007669"/>
    <property type="project" value="InterPro"/>
</dbReference>
<dbReference type="PANTHER" id="PTHR30413:SF10">
    <property type="entry name" value="CAPSULE POLYSACCHARIDE EXPORT INNER-MEMBRANE PROTEIN CTRC"/>
    <property type="match status" value="1"/>
</dbReference>
<evidence type="ECO:0000256" key="3">
    <source>
        <dbReference type="ARBA" id="ARBA00022448"/>
    </source>
</evidence>
<dbReference type="GO" id="GO:0043190">
    <property type="term" value="C:ATP-binding cassette (ABC) transporter complex"/>
    <property type="evidence" value="ECO:0007669"/>
    <property type="project" value="InterPro"/>
</dbReference>
<accession>A0A8G0ZVW9</accession>
<dbReference type="GO" id="GO:0015774">
    <property type="term" value="P:polysaccharide transport"/>
    <property type="evidence" value="ECO:0007669"/>
    <property type="project" value="UniProtKB-KW"/>
</dbReference>
<evidence type="ECO:0000256" key="1">
    <source>
        <dbReference type="ARBA" id="ARBA00004651"/>
    </source>
</evidence>
<proteinExistence type="inferred from homology"/>
<evidence type="ECO:0000313" key="12">
    <source>
        <dbReference type="EMBL" id="QYZ72271.1"/>
    </source>
</evidence>
<keyword evidence="3" id="KW-0813">Transport</keyword>
<reference evidence="12" key="1">
    <citation type="submission" date="2021-02" db="EMBL/GenBank/DDBJ databases">
        <title>Rhodobacter shimadae sp. nov., an aerobic anoxygenic phototrophic bacterium isolated from a hot spring.</title>
        <authorList>
            <person name="Muramatsu S."/>
            <person name="Haruta S."/>
            <person name="Hirose S."/>
            <person name="Hanada S."/>
        </authorList>
    </citation>
    <scope>NUCLEOTIDE SEQUENCE</scope>
    <source>
        <strain evidence="12">N10</strain>
        <plasmid evidence="12">unnamed3</plasmid>
    </source>
</reference>
<evidence type="ECO:0000256" key="10">
    <source>
        <dbReference type="SAM" id="Phobius"/>
    </source>
</evidence>
<feature type="transmembrane region" description="Helical" evidence="10">
    <location>
        <begin position="253"/>
        <end position="271"/>
    </location>
</feature>
<protein>
    <submittedName>
        <fullName evidence="12">ABC transporter permease</fullName>
    </submittedName>
</protein>
<gene>
    <name evidence="12" type="ORF">JO391_21210</name>
</gene>
<keyword evidence="8" id="KW-0625">Polysaccharide transport</keyword>
<evidence type="ECO:0000256" key="7">
    <source>
        <dbReference type="ARBA" id="ARBA00022989"/>
    </source>
</evidence>
<evidence type="ECO:0000256" key="2">
    <source>
        <dbReference type="ARBA" id="ARBA00007783"/>
    </source>
</evidence>
<comment type="similarity">
    <text evidence="2">Belongs to the ABC-2 integral membrane protein family.</text>
</comment>
<evidence type="ECO:0000259" key="11">
    <source>
        <dbReference type="Pfam" id="PF01061"/>
    </source>
</evidence>
<dbReference type="AlphaFoldDB" id="A0A8G0ZVW9"/>
<evidence type="ECO:0000256" key="5">
    <source>
        <dbReference type="ARBA" id="ARBA00022597"/>
    </source>
</evidence>